<evidence type="ECO:0008006" key="3">
    <source>
        <dbReference type="Google" id="ProtNLM"/>
    </source>
</evidence>
<feature type="non-terminal residue" evidence="1">
    <location>
        <position position="137"/>
    </location>
</feature>
<dbReference type="HOGENOM" id="CLU_031314_1_0_1"/>
<dbReference type="AlphaFoldDB" id="A0A0C3KPI0"/>
<dbReference type="STRING" id="1051891.A0A0C3KPI0"/>
<dbReference type="Gene3D" id="3.60.130.30">
    <property type="match status" value="1"/>
</dbReference>
<name>A0A0C3KPI0_9AGAM</name>
<keyword evidence="2" id="KW-1185">Reference proteome</keyword>
<organism evidence="1 2">
    <name type="scientific">Tulasnella calospora MUT 4182</name>
    <dbReference type="NCBI Taxonomy" id="1051891"/>
    <lineage>
        <taxon>Eukaryota</taxon>
        <taxon>Fungi</taxon>
        <taxon>Dikarya</taxon>
        <taxon>Basidiomycota</taxon>
        <taxon>Agaricomycotina</taxon>
        <taxon>Agaricomycetes</taxon>
        <taxon>Cantharellales</taxon>
        <taxon>Tulasnellaceae</taxon>
        <taxon>Tulasnella</taxon>
    </lineage>
</organism>
<gene>
    <name evidence="1" type="ORF">M407DRAFT_42236</name>
</gene>
<protein>
    <recommendedName>
        <fullName evidence="3">Prolyl 4-hydroxylase alpha subunit Fe(2+) 2OG dioxygenase domain-containing protein</fullName>
    </recommendedName>
</protein>
<dbReference type="Proteomes" id="UP000054248">
    <property type="component" value="Unassembled WGS sequence"/>
</dbReference>
<evidence type="ECO:0000313" key="1">
    <source>
        <dbReference type="EMBL" id="KIO23313.1"/>
    </source>
</evidence>
<dbReference type="OrthoDB" id="3202607at2759"/>
<sequence>FEMWAPDVYATYSDAHKRIIAENALLDCLHSSDPTKIPFASIAANLGPQTVCYKHRDLKNKANGLCIIYVLGNFDYRRGGHVILHEAKLVVEMRPGDALFIPSAVISHETVPIFEGEERYSLVLYSAGGLFRWLDGG</sequence>
<evidence type="ECO:0000313" key="2">
    <source>
        <dbReference type="Proteomes" id="UP000054248"/>
    </source>
</evidence>
<accession>A0A0C3KPI0</accession>
<reference evidence="2" key="2">
    <citation type="submission" date="2015-01" db="EMBL/GenBank/DDBJ databases">
        <title>Evolutionary Origins and Diversification of the Mycorrhizal Mutualists.</title>
        <authorList>
            <consortium name="DOE Joint Genome Institute"/>
            <consortium name="Mycorrhizal Genomics Consortium"/>
            <person name="Kohler A."/>
            <person name="Kuo A."/>
            <person name="Nagy L.G."/>
            <person name="Floudas D."/>
            <person name="Copeland A."/>
            <person name="Barry K.W."/>
            <person name="Cichocki N."/>
            <person name="Veneault-Fourrey C."/>
            <person name="LaButti K."/>
            <person name="Lindquist E.A."/>
            <person name="Lipzen A."/>
            <person name="Lundell T."/>
            <person name="Morin E."/>
            <person name="Murat C."/>
            <person name="Riley R."/>
            <person name="Ohm R."/>
            <person name="Sun H."/>
            <person name="Tunlid A."/>
            <person name="Henrissat B."/>
            <person name="Grigoriev I.V."/>
            <person name="Hibbett D.S."/>
            <person name="Martin F."/>
        </authorList>
    </citation>
    <scope>NUCLEOTIDE SEQUENCE [LARGE SCALE GENOMIC DNA]</scope>
    <source>
        <strain evidence="2">MUT 4182</strain>
    </source>
</reference>
<proteinExistence type="predicted"/>
<feature type="non-terminal residue" evidence="1">
    <location>
        <position position="1"/>
    </location>
</feature>
<dbReference type="EMBL" id="KN823088">
    <property type="protein sequence ID" value="KIO23313.1"/>
    <property type="molecule type" value="Genomic_DNA"/>
</dbReference>
<reference evidence="1 2" key="1">
    <citation type="submission" date="2014-04" db="EMBL/GenBank/DDBJ databases">
        <authorList>
            <consortium name="DOE Joint Genome Institute"/>
            <person name="Kuo A."/>
            <person name="Girlanda M."/>
            <person name="Perotto S."/>
            <person name="Kohler A."/>
            <person name="Nagy L.G."/>
            <person name="Floudas D."/>
            <person name="Copeland A."/>
            <person name="Barry K.W."/>
            <person name="Cichocki N."/>
            <person name="Veneault-Fourrey C."/>
            <person name="LaButti K."/>
            <person name="Lindquist E.A."/>
            <person name="Lipzen A."/>
            <person name="Lundell T."/>
            <person name="Morin E."/>
            <person name="Murat C."/>
            <person name="Sun H."/>
            <person name="Tunlid A."/>
            <person name="Henrissat B."/>
            <person name="Grigoriev I.V."/>
            <person name="Hibbett D.S."/>
            <person name="Martin F."/>
            <person name="Nordberg H.P."/>
            <person name="Cantor M.N."/>
            <person name="Hua S.X."/>
        </authorList>
    </citation>
    <scope>NUCLEOTIDE SEQUENCE [LARGE SCALE GENOMIC DNA]</scope>
    <source>
        <strain evidence="1 2">MUT 4182</strain>
    </source>
</reference>